<dbReference type="InterPro" id="IPR050188">
    <property type="entry name" value="RluA_PseudoU_synthase"/>
</dbReference>
<dbReference type="GO" id="GO:0003723">
    <property type="term" value="F:RNA binding"/>
    <property type="evidence" value="ECO:0007669"/>
    <property type="project" value="InterPro"/>
</dbReference>
<dbReference type="CDD" id="cd02869">
    <property type="entry name" value="PseudoU_synth_RluA_like"/>
    <property type="match status" value="1"/>
</dbReference>
<dbReference type="GO" id="GO:0000455">
    <property type="term" value="P:enzyme-directed rRNA pseudouridine synthesis"/>
    <property type="evidence" value="ECO:0007669"/>
    <property type="project" value="TreeGrafter"/>
</dbReference>
<dbReference type="PANTHER" id="PTHR21600">
    <property type="entry name" value="MITOCHONDRIAL RNA PSEUDOURIDINE SYNTHASE"/>
    <property type="match status" value="1"/>
</dbReference>
<gene>
    <name evidence="4" type="ORF">CPEL01642_LOCUS11757</name>
</gene>
<evidence type="ECO:0000256" key="2">
    <source>
        <dbReference type="SAM" id="MobiDB-lite"/>
    </source>
</evidence>
<reference evidence="4" key="1">
    <citation type="submission" date="2021-01" db="EMBL/GenBank/DDBJ databases">
        <authorList>
            <person name="Corre E."/>
            <person name="Pelletier E."/>
            <person name="Niang G."/>
            <person name="Scheremetjew M."/>
            <person name="Finn R."/>
            <person name="Kale V."/>
            <person name="Holt S."/>
            <person name="Cochrane G."/>
            <person name="Meng A."/>
            <person name="Brown T."/>
            <person name="Cohen L."/>
        </authorList>
    </citation>
    <scope>NUCLEOTIDE SEQUENCE</scope>
    <source>
        <strain evidence="4">PLY182g</strain>
    </source>
</reference>
<proteinExistence type="inferred from homology"/>
<organism evidence="4">
    <name type="scientific">Coccolithus braarudii</name>
    <dbReference type="NCBI Taxonomy" id="221442"/>
    <lineage>
        <taxon>Eukaryota</taxon>
        <taxon>Haptista</taxon>
        <taxon>Haptophyta</taxon>
        <taxon>Prymnesiophyceae</taxon>
        <taxon>Coccolithales</taxon>
        <taxon>Coccolithaceae</taxon>
        <taxon>Coccolithus</taxon>
    </lineage>
</organism>
<dbReference type="Pfam" id="PF00849">
    <property type="entry name" value="PseudoU_synth_2"/>
    <property type="match status" value="1"/>
</dbReference>
<dbReference type="InterPro" id="IPR020103">
    <property type="entry name" value="PsdUridine_synth_cat_dom_sf"/>
</dbReference>
<feature type="domain" description="Pseudouridine synthase RsuA/RluA-like" evidence="3">
    <location>
        <begin position="100"/>
        <end position="289"/>
    </location>
</feature>
<dbReference type="GO" id="GO:0009982">
    <property type="term" value="F:pseudouridine synthase activity"/>
    <property type="evidence" value="ECO:0007669"/>
    <property type="project" value="InterPro"/>
</dbReference>
<feature type="compositionally biased region" description="Basic and acidic residues" evidence="2">
    <location>
        <begin position="1"/>
        <end position="27"/>
    </location>
</feature>
<evidence type="ECO:0000259" key="3">
    <source>
        <dbReference type="Pfam" id="PF00849"/>
    </source>
</evidence>
<dbReference type="InterPro" id="IPR006145">
    <property type="entry name" value="PsdUridine_synth_RsuA/RluA"/>
</dbReference>
<feature type="region of interest" description="Disordered" evidence="2">
    <location>
        <begin position="309"/>
        <end position="331"/>
    </location>
</feature>
<dbReference type="AlphaFoldDB" id="A0A7S0LE44"/>
<name>A0A7S0LE44_9EUKA</name>
<evidence type="ECO:0000256" key="1">
    <source>
        <dbReference type="ARBA" id="ARBA00010876"/>
    </source>
</evidence>
<feature type="region of interest" description="Disordered" evidence="2">
    <location>
        <begin position="1"/>
        <end position="41"/>
    </location>
</feature>
<feature type="compositionally biased region" description="Gly residues" evidence="2">
    <location>
        <begin position="309"/>
        <end position="324"/>
    </location>
</feature>
<dbReference type="SUPFAM" id="SSF55120">
    <property type="entry name" value="Pseudouridine synthase"/>
    <property type="match status" value="1"/>
</dbReference>
<evidence type="ECO:0000313" key="4">
    <source>
        <dbReference type="EMBL" id="CAD8608379.1"/>
    </source>
</evidence>
<protein>
    <recommendedName>
        <fullName evidence="3">Pseudouridine synthase RsuA/RluA-like domain-containing protein</fullName>
    </recommendedName>
</protein>
<dbReference type="PANTHER" id="PTHR21600:SF87">
    <property type="entry name" value="RNA PSEUDOURIDYLATE SYNTHASE DOMAIN-CONTAINING PROTEIN 1"/>
    <property type="match status" value="1"/>
</dbReference>
<sequence>MREVEEARGERRETRAGRGETRGESREVTIPGDTDAEPAPAACADEPCVVHTPMGERFVSYDEGHTYVVANVPVGACYTAAASYPLPREGVRVLHEDEAVIVVDKPAYLPTENTRDIKDSVRSRLEAMLGAREEAHIDLRMPHRLDWETSGVLVVARGAKAMKALAMQFAERSVGKTYVADLLGVGPPASRGVIEMPISADMERLPLQRVDYRSGRAARTMWQLIDQLPAEDAACCRRTAAEGETAAETVNETEGGSRGTACCRRAARAWRVRLRPETGRRHQLRVHMLALGAPIAHDPLYDRAVRGSQGGTAGGAARGGVREGGVGDEASGEGEFAAGGCTWEDDLLCKSCGSRVQPPVDTRLHLHAAELSFIHPLTGQQMHFRSEPPFDLKAC</sequence>
<accession>A0A7S0LE44</accession>
<dbReference type="Gene3D" id="3.30.2350.10">
    <property type="entry name" value="Pseudouridine synthase"/>
    <property type="match status" value="1"/>
</dbReference>
<comment type="similarity">
    <text evidence="1">Belongs to the pseudouridine synthase RluA family.</text>
</comment>
<dbReference type="EMBL" id="HBEY01024673">
    <property type="protein sequence ID" value="CAD8608379.1"/>
    <property type="molecule type" value="Transcribed_RNA"/>
</dbReference>